<evidence type="ECO:0000256" key="1">
    <source>
        <dbReference type="ARBA" id="ARBA00009477"/>
    </source>
</evidence>
<dbReference type="PANTHER" id="PTHR30469:SF15">
    <property type="entry name" value="HLYD FAMILY OF SECRETION PROTEINS"/>
    <property type="match status" value="1"/>
</dbReference>
<dbReference type="Pfam" id="PF25973">
    <property type="entry name" value="BSH_CzcB"/>
    <property type="match status" value="1"/>
</dbReference>
<dbReference type="NCBIfam" id="TIGR01730">
    <property type="entry name" value="RND_mfp"/>
    <property type="match status" value="1"/>
</dbReference>
<sequence>MIRFRPAPWIIGLVLVAVAGGIAVNAAPRMKRLEPSAAEPSIAPVTNAMAVVTVHPIFTEWQDTIEASGVIAAWQEASINAQIGGYQIVELRVDVGDVVREGQVLAVLNPAMLEAQRAELQARLDQAVADRKRAAALSAKGNTSAKSLLEAETEEKTARALLAQKGLEIKYATVVAPDSGIVVSRSAMLGQISQLGTELFRVIRQGRLEWRAEIAASELAKVAPGQAAQVDLPDGAVVAGMVRTLSPVLDETTRRGLVYVDLAADGTARAGTYGKGRILLGTRQALVVPAATLLIKDGRHYVARIAGSGDGTTVALVPVEVGFYAGDRAEITGGLSPVDTIVREGAGLLDEGDRVRVVPAVSAE</sequence>
<dbReference type="InterPro" id="IPR006143">
    <property type="entry name" value="RND_pump_MFP"/>
</dbReference>
<reference evidence="4" key="1">
    <citation type="submission" date="2023-08" db="EMBL/GenBank/DDBJ databases">
        <title>Rhodospirillaceae gen. nov., a novel taxon isolated from the Yangtze River Yuezi River estuary sludge.</title>
        <authorList>
            <person name="Ruan L."/>
        </authorList>
    </citation>
    <scope>NUCLEOTIDE SEQUENCE [LARGE SCALE GENOMIC DNA]</scope>
    <source>
        <strain evidence="4">R-7</strain>
    </source>
</reference>
<evidence type="ECO:0000259" key="2">
    <source>
        <dbReference type="Pfam" id="PF25973"/>
    </source>
</evidence>
<feature type="domain" description="CzcB-like barrel-sandwich hybrid" evidence="2">
    <location>
        <begin position="77"/>
        <end position="202"/>
    </location>
</feature>
<organism evidence="3 4">
    <name type="scientific">Dongia sedimenti</name>
    <dbReference type="NCBI Taxonomy" id="3064282"/>
    <lineage>
        <taxon>Bacteria</taxon>
        <taxon>Pseudomonadati</taxon>
        <taxon>Pseudomonadota</taxon>
        <taxon>Alphaproteobacteria</taxon>
        <taxon>Rhodospirillales</taxon>
        <taxon>Dongiaceae</taxon>
        <taxon>Dongia</taxon>
    </lineage>
</organism>
<name>A0ABU0YR20_9PROT</name>
<dbReference type="Gene3D" id="1.10.287.470">
    <property type="entry name" value="Helix hairpin bin"/>
    <property type="match status" value="1"/>
</dbReference>
<gene>
    <name evidence="3" type="ORF">Q8A70_18280</name>
</gene>
<dbReference type="SUPFAM" id="SSF111369">
    <property type="entry name" value="HlyD-like secretion proteins"/>
    <property type="match status" value="1"/>
</dbReference>
<evidence type="ECO:0000313" key="4">
    <source>
        <dbReference type="Proteomes" id="UP001230156"/>
    </source>
</evidence>
<dbReference type="InterPro" id="IPR058647">
    <property type="entry name" value="BSH_CzcB-like"/>
</dbReference>
<dbReference type="RefSeq" id="WP_379957815.1">
    <property type="nucleotide sequence ID" value="NZ_JAUYVI010000005.1"/>
</dbReference>
<keyword evidence="4" id="KW-1185">Reference proteome</keyword>
<evidence type="ECO:0000313" key="3">
    <source>
        <dbReference type="EMBL" id="MDQ7249642.1"/>
    </source>
</evidence>
<dbReference type="Proteomes" id="UP001230156">
    <property type="component" value="Unassembled WGS sequence"/>
</dbReference>
<protein>
    <submittedName>
        <fullName evidence="3">Efflux RND transporter periplasmic adaptor subunit</fullName>
    </submittedName>
</protein>
<dbReference type="Gene3D" id="2.40.50.100">
    <property type="match status" value="1"/>
</dbReference>
<dbReference type="PANTHER" id="PTHR30469">
    <property type="entry name" value="MULTIDRUG RESISTANCE PROTEIN MDTA"/>
    <property type="match status" value="1"/>
</dbReference>
<dbReference type="EMBL" id="JAUYVI010000005">
    <property type="protein sequence ID" value="MDQ7249642.1"/>
    <property type="molecule type" value="Genomic_DNA"/>
</dbReference>
<proteinExistence type="inferred from homology"/>
<dbReference type="Gene3D" id="2.40.420.20">
    <property type="match status" value="1"/>
</dbReference>
<comment type="similarity">
    <text evidence="1">Belongs to the membrane fusion protein (MFP) (TC 8.A.1) family.</text>
</comment>
<comment type="caution">
    <text evidence="3">The sequence shown here is derived from an EMBL/GenBank/DDBJ whole genome shotgun (WGS) entry which is preliminary data.</text>
</comment>
<accession>A0ABU0YR20</accession>
<dbReference type="Gene3D" id="2.40.30.170">
    <property type="match status" value="1"/>
</dbReference>